<dbReference type="GO" id="GO:0000977">
    <property type="term" value="F:RNA polymerase II transcription regulatory region sequence-specific DNA binding"/>
    <property type="evidence" value="ECO:0007669"/>
    <property type="project" value="TreeGrafter"/>
</dbReference>
<dbReference type="CDD" id="cd00086">
    <property type="entry name" value="homeodomain"/>
    <property type="match status" value="1"/>
</dbReference>
<protein>
    <recommendedName>
        <fullName evidence="12">Homeobox protein aristaless-like 4</fullName>
    </recommendedName>
</protein>
<evidence type="ECO:0000256" key="2">
    <source>
        <dbReference type="ARBA" id="ARBA00005733"/>
    </source>
</evidence>
<evidence type="ECO:0000256" key="11">
    <source>
        <dbReference type="ARBA" id="ARBA00064179"/>
    </source>
</evidence>
<feature type="domain" description="OAR" evidence="17">
    <location>
        <begin position="231"/>
        <end position="244"/>
    </location>
</feature>
<dbReference type="Gene3D" id="1.10.10.60">
    <property type="entry name" value="Homeodomain-like"/>
    <property type="match status" value="1"/>
</dbReference>
<evidence type="ECO:0000256" key="9">
    <source>
        <dbReference type="ARBA" id="ARBA00023163"/>
    </source>
</evidence>
<keyword evidence="20" id="KW-1185">Reference proteome</keyword>
<dbReference type="InterPro" id="IPR050649">
    <property type="entry name" value="Paired_Homeobox_TFs"/>
</dbReference>
<evidence type="ECO:0000256" key="4">
    <source>
        <dbReference type="ARBA" id="ARBA00022553"/>
    </source>
</evidence>
<accession>A0A814D903</accession>
<dbReference type="SMART" id="SM00389">
    <property type="entry name" value="HOX"/>
    <property type="match status" value="1"/>
</dbReference>
<feature type="region of interest" description="Disordered" evidence="15">
    <location>
        <begin position="1"/>
        <end position="68"/>
    </location>
</feature>
<evidence type="ECO:0000313" key="20">
    <source>
        <dbReference type="Proteomes" id="UP000663829"/>
    </source>
</evidence>
<name>A0A814D903_9BILA</name>
<keyword evidence="3" id="KW-0217">Developmental protein</keyword>
<comment type="caution">
    <text evidence="18">The sequence shown here is derived from an EMBL/GenBank/DDBJ whole genome shotgun (WGS) entry which is preliminary data.</text>
</comment>
<evidence type="ECO:0000256" key="13">
    <source>
        <dbReference type="PROSITE-ProRule" id="PRU00108"/>
    </source>
</evidence>
<gene>
    <name evidence="18" type="ORF">GPM918_LOCUS11251</name>
    <name evidence="19" type="ORF">SRO942_LOCUS11250</name>
</gene>
<reference evidence="18" key="1">
    <citation type="submission" date="2021-02" db="EMBL/GenBank/DDBJ databases">
        <authorList>
            <person name="Nowell W R."/>
        </authorList>
    </citation>
    <scope>NUCLEOTIDE SEQUENCE</scope>
</reference>
<dbReference type="EMBL" id="CAJNOQ010002312">
    <property type="protein sequence ID" value="CAF0951162.1"/>
    <property type="molecule type" value="Genomic_DNA"/>
</dbReference>
<evidence type="ECO:0000256" key="12">
    <source>
        <dbReference type="ARBA" id="ARBA00074894"/>
    </source>
</evidence>
<sequence length="285" mass="32263">MQDSPLLSSPDEKKFGHLHHHSLSNSHSKSHTNSNASSSESINGQNSDNNDNDSDSKRKKRRNRTTFTSFQLEEMERVFQKTHYPDVYVREQLAHRTDLTEARVQVWFQNRRAKWRKRERYAQVPQIRTLANTSNPYDMALISSNAVAQYPSLSTNNWCNQTGNPMQIQSCGNGGISPSSVTNPIQNFMGTLGTMPYPFPPSSSIGSQNTSNFNSSTMCNYGYISPDHRQSSIATLRLKAREHSVALGGMKQEKITTNPTELIYILHHVWGVLSRISATIQNMHF</sequence>
<dbReference type="FunFam" id="1.10.10.60:FF:000127">
    <property type="entry name" value="homeobox protein aristaless-like 4"/>
    <property type="match status" value="1"/>
</dbReference>
<evidence type="ECO:0000256" key="10">
    <source>
        <dbReference type="ARBA" id="ARBA00023242"/>
    </source>
</evidence>
<evidence type="ECO:0000259" key="16">
    <source>
        <dbReference type="PROSITE" id="PS50071"/>
    </source>
</evidence>
<evidence type="ECO:0000256" key="3">
    <source>
        <dbReference type="ARBA" id="ARBA00022473"/>
    </source>
</evidence>
<keyword evidence="4" id="KW-0597">Phosphoprotein</keyword>
<organism evidence="18 20">
    <name type="scientific">Didymodactylos carnosus</name>
    <dbReference type="NCBI Taxonomy" id="1234261"/>
    <lineage>
        <taxon>Eukaryota</taxon>
        <taxon>Metazoa</taxon>
        <taxon>Spiralia</taxon>
        <taxon>Gnathifera</taxon>
        <taxon>Rotifera</taxon>
        <taxon>Eurotatoria</taxon>
        <taxon>Bdelloidea</taxon>
        <taxon>Philodinida</taxon>
        <taxon>Philodinidae</taxon>
        <taxon>Didymodactylos</taxon>
    </lineage>
</organism>
<evidence type="ECO:0000256" key="14">
    <source>
        <dbReference type="RuleBase" id="RU000682"/>
    </source>
</evidence>
<comment type="subcellular location">
    <subcellularLocation>
        <location evidence="1 13 14">Nucleus</location>
    </subcellularLocation>
</comment>
<dbReference type="OrthoDB" id="6159439at2759"/>
<evidence type="ECO:0000256" key="6">
    <source>
        <dbReference type="ARBA" id="ARBA00023125"/>
    </source>
</evidence>
<evidence type="ECO:0000313" key="18">
    <source>
        <dbReference type="EMBL" id="CAF0951162.1"/>
    </source>
</evidence>
<dbReference type="EMBL" id="CAJOBC010002311">
    <property type="protein sequence ID" value="CAF3726819.1"/>
    <property type="molecule type" value="Genomic_DNA"/>
</dbReference>
<dbReference type="PROSITE" id="PS50803">
    <property type="entry name" value="OAR"/>
    <property type="match status" value="1"/>
</dbReference>
<evidence type="ECO:0000256" key="1">
    <source>
        <dbReference type="ARBA" id="ARBA00004123"/>
    </source>
</evidence>
<dbReference type="InterPro" id="IPR003654">
    <property type="entry name" value="OAR_dom"/>
</dbReference>
<proteinExistence type="inferred from homology"/>
<dbReference type="PROSITE" id="PS50071">
    <property type="entry name" value="HOMEOBOX_2"/>
    <property type="match status" value="1"/>
</dbReference>
<dbReference type="Proteomes" id="UP000681722">
    <property type="component" value="Unassembled WGS sequence"/>
</dbReference>
<evidence type="ECO:0000313" key="19">
    <source>
        <dbReference type="EMBL" id="CAF3726819.1"/>
    </source>
</evidence>
<comment type="similarity">
    <text evidence="2">Belongs to the paired homeobox family.</text>
</comment>
<dbReference type="PANTHER" id="PTHR24329">
    <property type="entry name" value="HOMEOBOX PROTEIN ARISTALESS"/>
    <property type="match status" value="1"/>
</dbReference>
<evidence type="ECO:0000256" key="15">
    <source>
        <dbReference type="SAM" id="MobiDB-lite"/>
    </source>
</evidence>
<dbReference type="Pfam" id="PF00046">
    <property type="entry name" value="Homeodomain"/>
    <property type="match status" value="1"/>
</dbReference>
<comment type="subunit">
    <text evidence="11">Binds DNA.</text>
</comment>
<keyword evidence="5" id="KW-0805">Transcription regulation</keyword>
<feature type="DNA-binding region" description="Homeobox" evidence="13">
    <location>
        <begin position="60"/>
        <end position="119"/>
    </location>
</feature>
<dbReference type="GO" id="GO:0005634">
    <property type="term" value="C:nucleus"/>
    <property type="evidence" value="ECO:0007669"/>
    <property type="project" value="UniProtKB-SubCell"/>
</dbReference>
<feature type="domain" description="Homeobox" evidence="16">
    <location>
        <begin position="58"/>
        <end position="118"/>
    </location>
</feature>
<feature type="compositionally biased region" description="Low complexity" evidence="15">
    <location>
        <begin position="23"/>
        <end position="49"/>
    </location>
</feature>
<keyword evidence="7 13" id="KW-0371">Homeobox</keyword>
<evidence type="ECO:0000256" key="8">
    <source>
        <dbReference type="ARBA" id="ARBA00023159"/>
    </source>
</evidence>
<keyword evidence="8" id="KW-0010">Activator</keyword>
<dbReference type="GO" id="GO:0000981">
    <property type="term" value="F:DNA-binding transcription factor activity, RNA polymerase II-specific"/>
    <property type="evidence" value="ECO:0007669"/>
    <property type="project" value="InterPro"/>
</dbReference>
<dbReference type="InterPro" id="IPR001356">
    <property type="entry name" value="HD"/>
</dbReference>
<dbReference type="AlphaFoldDB" id="A0A814D903"/>
<keyword evidence="9" id="KW-0804">Transcription</keyword>
<dbReference type="InterPro" id="IPR009057">
    <property type="entry name" value="Homeodomain-like_sf"/>
</dbReference>
<dbReference type="PANTHER" id="PTHR24329:SF543">
    <property type="entry name" value="FI01017P-RELATED"/>
    <property type="match status" value="1"/>
</dbReference>
<dbReference type="InterPro" id="IPR017970">
    <property type="entry name" value="Homeobox_CS"/>
</dbReference>
<dbReference type="PROSITE" id="PS00027">
    <property type="entry name" value="HOMEOBOX_1"/>
    <property type="match status" value="1"/>
</dbReference>
<keyword evidence="6 13" id="KW-0238">DNA-binding</keyword>
<evidence type="ECO:0000256" key="7">
    <source>
        <dbReference type="ARBA" id="ARBA00023155"/>
    </source>
</evidence>
<keyword evidence="10 13" id="KW-0539">Nucleus</keyword>
<dbReference type="Proteomes" id="UP000663829">
    <property type="component" value="Unassembled WGS sequence"/>
</dbReference>
<dbReference type="SUPFAM" id="SSF46689">
    <property type="entry name" value="Homeodomain-like"/>
    <property type="match status" value="1"/>
</dbReference>
<evidence type="ECO:0000256" key="5">
    <source>
        <dbReference type="ARBA" id="ARBA00023015"/>
    </source>
</evidence>
<evidence type="ECO:0000259" key="17">
    <source>
        <dbReference type="PROSITE" id="PS50803"/>
    </source>
</evidence>
<dbReference type="GO" id="GO:0048513">
    <property type="term" value="P:animal organ development"/>
    <property type="evidence" value="ECO:0007669"/>
    <property type="project" value="UniProtKB-ARBA"/>
</dbReference>
<dbReference type="Pfam" id="PF03826">
    <property type="entry name" value="OAR"/>
    <property type="match status" value="1"/>
</dbReference>